<name>A0A379LLK6_9GAMM</name>
<accession>A0A379LLK6</accession>
<dbReference type="InterPro" id="IPR018968">
    <property type="entry name" value="Phasin"/>
</dbReference>
<dbReference type="InterPro" id="IPR014176">
    <property type="entry name" value="Phasin_subfam-3"/>
</dbReference>
<dbReference type="AlphaFoldDB" id="A0A379LLK6"/>
<feature type="compositionally biased region" description="Polar residues" evidence="1">
    <location>
        <begin position="166"/>
        <end position="178"/>
    </location>
</feature>
<feature type="domain" description="Phasin" evidence="2">
    <location>
        <begin position="12"/>
        <end position="111"/>
    </location>
</feature>
<feature type="compositionally biased region" description="Polar residues" evidence="1">
    <location>
        <begin position="143"/>
        <end position="156"/>
    </location>
</feature>
<keyword evidence="4" id="KW-1185">Reference proteome</keyword>
<evidence type="ECO:0000259" key="2">
    <source>
        <dbReference type="Pfam" id="PF09361"/>
    </source>
</evidence>
<gene>
    <name evidence="3" type="ORF">NCTC10526_01123</name>
</gene>
<evidence type="ECO:0000256" key="1">
    <source>
        <dbReference type="SAM" id="MobiDB-lite"/>
    </source>
</evidence>
<dbReference type="Proteomes" id="UP000254123">
    <property type="component" value="Unassembled WGS sequence"/>
</dbReference>
<dbReference type="STRING" id="1123034.GCA_000685805_01305"/>
<evidence type="ECO:0000313" key="3">
    <source>
        <dbReference type="EMBL" id="SUD90777.1"/>
    </source>
</evidence>
<dbReference type="NCBIfam" id="TIGR02809">
    <property type="entry name" value="phasin_3"/>
    <property type="match status" value="1"/>
</dbReference>
<protein>
    <submittedName>
        <fullName evidence="3">Phasin family protein</fullName>
    </submittedName>
</protein>
<evidence type="ECO:0000313" key="4">
    <source>
        <dbReference type="Proteomes" id="UP000254123"/>
    </source>
</evidence>
<dbReference type="RefSeq" id="WP_028858845.1">
    <property type="nucleotide sequence ID" value="NZ_CAJHAQ010000001.1"/>
</dbReference>
<reference evidence="3 4" key="1">
    <citation type="submission" date="2018-06" db="EMBL/GenBank/DDBJ databases">
        <authorList>
            <consortium name="Pathogen Informatics"/>
            <person name="Doyle S."/>
        </authorList>
    </citation>
    <scope>NUCLEOTIDE SEQUENCE [LARGE SCALE GENOMIC DNA]</scope>
    <source>
        <strain evidence="3 4">NCTC10526</strain>
    </source>
</reference>
<sequence>MSFFNSNDYINQFNENTQKLLAPWQELNKAFVKNAEQMTEFSLNTIRTYTEMGLENMRQIAKIDSPEAAKEFNAKQADILNQISQQIMADAKHMTELGSSMQDEVMKVMSDVYGQTNEHMQSTMQKTADQAAKTAKEFTSTVNKMAEQATKNTTKPTAGKAAEAETPSSTTKATANKA</sequence>
<proteinExistence type="predicted"/>
<dbReference type="Pfam" id="PF09361">
    <property type="entry name" value="Phasin_2"/>
    <property type="match status" value="1"/>
</dbReference>
<dbReference type="EMBL" id="UGVC01000001">
    <property type="protein sequence ID" value="SUD90777.1"/>
    <property type="molecule type" value="Genomic_DNA"/>
</dbReference>
<organism evidence="3 4">
    <name type="scientific">Psychrobacter phenylpyruvicus</name>
    <dbReference type="NCBI Taxonomy" id="29432"/>
    <lineage>
        <taxon>Bacteria</taxon>
        <taxon>Pseudomonadati</taxon>
        <taxon>Pseudomonadota</taxon>
        <taxon>Gammaproteobacteria</taxon>
        <taxon>Moraxellales</taxon>
        <taxon>Moraxellaceae</taxon>
        <taxon>Psychrobacter</taxon>
    </lineage>
</organism>
<feature type="region of interest" description="Disordered" evidence="1">
    <location>
        <begin position="143"/>
        <end position="178"/>
    </location>
</feature>